<proteinExistence type="predicted"/>
<accession>A0A183SBA5</accession>
<name>A0A183SBA5_SCHSO</name>
<protein>
    <submittedName>
        <fullName evidence="2">CST complex subunit CTC1</fullName>
    </submittedName>
</protein>
<sequence>LTPGLGGGGGESAVDAVQVYYHLKLIHAQVTVPAPSGVEHTVDFVEIDGRTTVCVWLHAQGRLRPRQPPAPSPISGLLDSVLTPGSGGGGGESAVDAVQVVNSPVATSSCFPTLTCGSSKLVLLSGHTPGNRHDLWATPGEGLRPLLSPLLFSSSPSSLPSFFLSLLLSFTLTSTPPILPLSSTFPPPPRSKTSYGEGDMKSRRRPRQKDPSLTYPNRDHSGVR</sequence>
<feature type="region of interest" description="Disordered" evidence="1">
    <location>
        <begin position="179"/>
        <end position="224"/>
    </location>
</feature>
<organism evidence="2">
    <name type="scientific">Schistocephalus solidus</name>
    <name type="common">Tapeworm</name>
    <dbReference type="NCBI Taxonomy" id="70667"/>
    <lineage>
        <taxon>Eukaryota</taxon>
        <taxon>Metazoa</taxon>
        <taxon>Spiralia</taxon>
        <taxon>Lophotrochozoa</taxon>
        <taxon>Platyhelminthes</taxon>
        <taxon>Cestoda</taxon>
        <taxon>Eucestoda</taxon>
        <taxon>Diphyllobothriidea</taxon>
        <taxon>Diphyllobothriidae</taxon>
        <taxon>Schistocephalus</taxon>
    </lineage>
</organism>
<evidence type="ECO:0000256" key="1">
    <source>
        <dbReference type="SAM" id="MobiDB-lite"/>
    </source>
</evidence>
<dbReference type="AlphaFoldDB" id="A0A183SBA5"/>
<evidence type="ECO:0000313" key="2">
    <source>
        <dbReference type="WBParaSite" id="SSLN_0000155901-mRNA-1"/>
    </source>
</evidence>
<reference evidence="2" key="1">
    <citation type="submission" date="2016-06" db="UniProtKB">
        <authorList>
            <consortium name="WormBaseParasite"/>
        </authorList>
    </citation>
    <scope>IDENTIFICATION</scope>
</reference>
<dbReference type="WBParaSite" id="SSLN_0000155901-mRNA-1">
    <property type="protein sequence ID" value="SSLN_0000155901-mRNA-1"/>
    <property type="gene ID" value="SSLN_0000155901"/>
</dbReference>